<comment type="caution">
    <text evidence="1">The sequence shown here is derived from an EMBL/GenBank/DDBJ whole genome shotgun (WGS) entry which is preliminary data.</text>
</comment>
<accession>A0ABN7WIN6</accession>
<proteinExistence type="predicted"/>
<gene>
    <name evidence="1" type="ORF">GMARGA_LOCUS31494</name>
</gene>
<evidence type="ECO:0000313" key="1">
    <source>
        <dbReference type="EMBL" id="CAG8833320.1"/>
    </source>
</evidence>
<name>A0ABN7WIN6_GIGMA</name>
<protein>
    <submittedName>
        <fullName evidence="1">42997_t:CDS:1</fullName>
    </submittedName>
</protein>
<evidence type="ECO:0000313" key="2">
    <source>
        <dbReference type="Proteomes" id="UP000789901"/>
    </source>
</evidence>
<feature type="non-terminal residue" evidence="1">
    <location>
        <position position="40"/>
    </location>
</feature>
<dbReference type="Proteomes" id="UP000789901">
    <property type="component" value="Unassembled WGS sequence"/>
</dbReference>
<reference evidence="1 2" key="1">
    <citation type="submission" date="2021-06" db="EMBL/GenBank/DDBJ databases">
        <authorList>
            <person name="Kallberg Y."/>
            <person name="Tangrot J."/>
            <person name="Rosling A."/>
        </authorList>
    </citation>
    <scope>NUCLEOTIDE SEQUENCE [LARGE SCALE GENOMIC DNA]</scope>
    <source>
        <strain evidence="1 2">120-4 pot B 10/14</strain>
    </source>
</reference>
<keyword evidence="2" id="KW-1185">Reference proteome</keyword>
<organism evidence="1 2">
    <name type="scientific">Gigaspora margarita</name>
    <dbReference type="NCBI Taxonomy" id="4874"/>
    <lineage>
        <taxon>Eukaryota</taxon>
        <taxon>Fungi</taxon>
        <taxon>Fungi incertae sedis</taxon>
        <taxon>Mucoromycota</taxon>
        <taxon>Glomeromycotina</taxon>
        <taxon>Glomeromycetes</taxon>
        <taxon>Diversisporales</taxon>
        <taxon>Gigasporaceae</taxon>
        <taxon>Gigaspora</taxon>
    </lineage>
</organism>
<dbReference type="EMBL" id="CAJVQB010047107">
    <property type="protein sequence ID" value="CAG8833320.1"/>
    <property type="molecule type" value="Genomic_DNA"/>
</dbReference>
<sequence length="40" mass="4713">METRNMIHVNGFRAGVLLKYSNFKSSSHGNYKYYNVKRDS</sequence>